<dbReference type="OrthoDB" id="7619731at2"/>
<evidence type="ECO:0000313" key="2">
    <source>
        <dbReference type="Proteomes" id="UP000051139"/>
    </source>
</evidence>
<dbReference type="STRING" id="348151.IV55_GL001963"/>
<organism evidence="1 2">
    <name type="scientific">Furfurilactobacillus siliginis</name>
    <dbReference type="NCBI Taxonomy" id="348151"/>
    <lineage>
        <taxon>Bacteria</taxon>
        <taxon>Bacillati</taxon>
        <taxon>Bacillota</taxon>
        <taxon>Bacilli</taxon>
        <taxon>Lactobacillales</taxon>
        <taxon>Lactobacillaceae</taxon>
        <taxon>Furfurilactobacillus</taxon>
    </lineage>
</organism>
<name>A0A0R2L9T0_9LACO</name>
<comment type="caution">
    <text evidence="1">The sequence shown here is derived from an EMBL/GenBank/DDBJ whole genome shotgun (WGS) entry which is preliminary data.</text>
</comment>
<protein>
    <recommendedName>
        <fullName evidence="3">DUF2785 domain-containing protein</fullName>
    </recommendedName>
</protein>
<dbReference type="InterPro" id="IPR021247">
    <property type="entry name" value="DUF2785"/>
</dbReference>
<dbReference type="AlphaFoldDB" id="A0A0R2L9T0"/>
<evidence type="ECO:0000313" key="1">
    <source>
        <dbReference type="EMBL" id="KRN95501.1"/>
    </source>
</evidence>
<dbReference type="Pfam" id="PF10978">
    <property type="entry name" value="DUF2785"/>
    <property type="match status" value="1"/>
</dbReference>
<dbReference type="PATRIC" id="fig|348151.3.peg.2016"/>
<proteinExistence type="predicted"/>
<dbReference type="Proteomes" id="UP000051139">
    <property type="component" value="Unassembled WGS sequence"/>
</dbReference>
<evidence type="ECO:0008006" key="3">
    <source>
        <dbReference type="Google" id="ProtNLM"/>
    </source>
</evidence>
<accession>A0A0R2L9T0</accession>
<reference evidence="1 2" key="1">
    <citation type="journal article" date="2015" name="Genome Announc.">
        <title>Expanding the biotechnology potential of lactobacilli through comparative genomics of 213 strains and associated genera.</title>
        <authorList>
            <person name="Sun Z."/>
            <person name="Harris H.M."/>
            <person name="McCann A."/>
            <person name="Guo C."/>
            <person name="Argimon S."/>
            <person name="Zhang W."/>
            <person name="Yang X."/>
            <person name="Jeffery I.B."/>
            <person name="Cooney J.C."/>
            <person name="Kagawa T.F."/>
            <person name="Liu W."/>
            <person name="Song Y."/>
            <person name="Salvetti E."/>
            <person name="Wrobel A."/>
            <person name="Rasinkangas P."/>
            <person name="Parkhill J."/>
            <person name="Rea M.C."/>
            <person name="O'Sullivan O."/>
            <person name="Ritari J."/>
            <person name="Douillard F.P."/>
            <person name="Paul Ross R."/>
            <person name="Yang R."/>
            <person name="Briner A.E."/>
            <person name="Felis G.E."/>
            <person name="de Vos W.M."/>
            <person name="Barrangou R."/>
            <person name="Klaenhammer T.R."/>
            <person name="Caufield P.W."/>
            <person name="Cui Y."/>
            <person name="Zhang H."/>
            <person name="O'Toole P.W."/>
        </authorList>
    </citation>
    <scope>NUCLEOTIDE SEQUENCE [LARGE SCALE GENOMIC DNA]</scope>
    <source>
        <strain evidence="1 2">DSM 22696</strain>
    </source>
</reference>
<sequence length="337" mass="38322">MNASKKGLTIMADELKQIDDVREQLQDLRKQVQAGSVYQSLAPKLTALLEALPQNDAQPVTLPDDDDGIVELLTSLREQMQAATLDMITDKQLLKLINHLGSPSSDIRDYGVYYFFNDALQQQVLTDDQMRLAMNALLQDKVLFSHITEPENDGVFGRSFAVMILSVLAYADRVGYQFMSAEMSERLVVQLMTYMALENDTRGFVGEKGWAHAYTHIGNLLDELADSKTLARADKIFLMDELLVKYQHLSSPLIFGEDRRLAAYLATLINTNDLYAQAFLQTWRQWRVQLRQMNQPQTEGEWTKLFNRSRLLSSLLLRDDLPSEVTTVLLAESDFMA</sequence>
<gene>
    <name evidence="1" type="ORF">IV55_GL001963</name>
</gene>
<keyword evidence="2" id="KW-1185">Reference proteome</keyword>
<dbReference type="RefSeq" id="WP_057810701.1">
    <property type="nucleotide sequence ID" value="NZ_BJUD01000015.1"/>
</dbReference>
<dbReference type="EMBL" id="JQCB01000008">
    <property type="protein sequence ID" value="KRN95501.1"/>
    <property type="molecule type" value="Genomic_DNA"/>
</dbReference>